<dbReference type="RefSeq" id="WP_235751632.1">
    <property type="nucleotide sequence ID" value="NZ_JBIIEP010000006.1"/>
</dbReference>
<gene>
    <name evidence="1" type="ORF">PANO66_03280</name>
    <name evidence="2" type="ORF">PANO66_03311</name>
</gene>
<name>A0AAD1Q3W3_PLAAG</name>
<dbReference type="EMBL" id="LR882963">
    <property type="protein sequence ID" value="CAD5960939.1"/>
    <property type="molecule type" value="Genomic_DNA"/>
</dbReference>
<evidence type="ECO:0000313" key="3">
    <source>
        <dbReference type="Proteomes" id="UP001153761"/>
    </source>
</evidence>
<dbReference type="Proteomes" id="UP001153761">
    <property type="component" value="Chromosome"/>
</dbReference>
<proteinExistence type="predicted"/>
<dbReference type="EMBL" id="LR882963">
    <property type="protein sequence ID" value="CAD5961410.1"/>
    <property type="molecule type" value="Genomic_DNA"/>
</dbReference>
<protein>
    <submittedName>
        <fullName evidence="1">Uncharacterized protein</fullName>
    </submittedName>
</protein>
<evidence type="ECO:0000313" key="1">
    <source>
        <dbReference type="EMBL" id="CAD5960939.1"/>
    </source>
</evidence>
<sequence length="76" mass="8917">MPCSEDLIEKLMRRHNVPVLYPGEHGYITLAARLVVQELNQWLKDRGSVPDVEFQTVRSWFYKSFPSWVVAVLNQK</sequence>
<dbReference type="AlphaFoldDB" id="A0AAD1Q3W3"/>
<evidence type="ECO:0000313" key="2">
    <source>
        <dbReference type="EMBL" id="CAD5961410.1"/>
    </source>
</evidence>
<organism evidence="1 3">
    <name type="scientific">Planktothrix agardhii</name>
    <name type="common">Oscillatoria agardhii</name>
    <dbReference type="NCBI Taxonomy" id="1160"/>
    <lineage>
        <taxon>Bacteria</taxon>
        <taxon>Bacillati</taxon>
        <taxon>Cyanobacteriota</taxon>
        <taxon>Cyanophyceae</taxon>
        <taxon>Oscillatoriophycideae</taxon>
        <taxon>Oscillatoriales</taxon>
        <taxon>Microcoleaceae</taxon>
        <taxon>Planktothrix</taxon>
    </lineage>
</organism>
<accession>A0AAD1Q3W3</accession>
<reference evidence="1" key="1">
    <citation type="submission" date="2020-09" db="EMBL/GenBank/DDBJ databases">
        <authorList>
            <person name="Blom J."/>
        </authorList>
    </citation>
    <scope>NUCLEOTIDE SEQUENCE</scope>
    <source>
        <strain evidence="1">No.66</strain>
    </source>
</reference>